<gene>
    <name evidence="4" type="primary">LOC100841287</name>
    <name evidence="3" type="ORF">BRADI_1g30920v3</name>
</gene>
<dbReference type="EnsemblPlants" id="KQK16835">
    <property type="protein sequence ID" value="KQK16835"/>
    <property type="gene ID" value="BRADI_1g30920v3"/>
</dbReference>
<sequence length="426" mass="46298">MASMAGAPRVRSLNVAAPEADARPVLVPGGNKARSGPAAARKPSPKQPQPQLRKAAEATPEKPPPAVAAAEEQAEAEGAKKAAAGGECTGGARKGLSSSPLRSPRRTPPASRKKQQELAAPLSASCSSEPASVEPLHGRASGGRTERSLPRPVAPKRGKAAAKAAEKDADVLPEVVVVAPVTPEDVVQGKRRCAWVTPTTDPYYVTFHDEEWGVPVHDDRRLFELLVLCGALAELSWPEILKRRQNFREIFMDFDPLAIAKINEKKLVAPGSIATSLLSEQKLRAVLENARQIIKIADEFGSFNQYCWGFLYDKPMVSKFRYPRQVPVKSPKADMISKDMLRRGFRGVGPTVVYSFMQAAGLTNDHHISCFRFKECNAPPTPRTSDADRVKADELRTKNCSEEMSANADLSRAIDALTISQDHEEQ</sequence>
<evidence type="ECO:0000313" key="4">
    <source>
        <dbReference type="EnsemblPlants" id="KQK16835"/>
    </source>
</evidence>
<feature type="binding site" evidence="1">
    <location>
        <position position="208"/>
    </location>
    <ligand>
        <name>Zn(2+)</name>
        <dbReference type="ChEBI" id="CHEBI:29105"/>
    </ligand>
</feature>
<proteinExistence type="predicted"/>
<dbReference type="SUPFAM" id="SSF48150">
    <property type="entry name" value="DNA-glycosylase"/>
    <property type="match status" value="1"/>
</dbReference>
<dbReference type="GeneID" id="100841287"/>
<protein>
    <submittedName>
        <fullName evidence="3 4">Uncharacterized protein</fullName>
    </submittedName>
</protein>
<dbReference type="RefSeq" id="XP_003560364.2">
    <property type="nucleotide sequence ID" value="XM_003560316.4"/>
</dbReference>
<dbReference type="AlphaFoldDB" id="A0A0Q3JFY8"/>
<dbReference type="Proteomes" id="UP000008810">
    <property type="component" value="Chromosome 1"/>
</dbReference>
<dbReference type="EMBL" id="CM000880">
    <property type="protein sequence ID" value="KQK16835.1"/>
    <property type="molecule type" value="Genomic_DNA"/>
</dbReference>
<keyword evidence="1" id="KW-0862">Zinc</keyword>
<dbReference type="InterPro" id="IPR011257">
    <property type="entry name" value="DNA_glycosylase"/>
</dbReference>
<dbReference type="PANTHER" id="PTHR31116">
    <property type="entry name" value="OS04G0501200 PROTEIN"/>
    <property type="match status" value="1"/>
</dbReference>
<accession>A0A0Q3JFY8</accession>
<dbReference type="Pfam" id="PF03352">
    <property type="entry name" value="Adenine_glyco"/>
    <property type="match status" value="1"/>
</dbReference>
<evidence type="ECO:0000256" key="2">
    <source>
        <dbReference type="SAM" id="MobiDB-lite"/>
    </source>
</evidence>
<evidence type="ECO:0000313" key="3">
    <source>
        <dbReference type="EMBL" id="KQK16835.1"/>
    </source>
</evidence>
<dbReference type="GO" id="GO:0006284">
    <property type="term" value="P:base-excision repair"/>
    <property type="evidence" value="ECO:0007669"/>
    <property type="project" value="InterPro"/>
</dbReference>
<dbReference type="ExpressionAtlas" id="A0A0Q3JFY8">
    <property type="expression patterns" value="baseline"/>
</dbReference>
<dbReference type="GO" id="GO:0046872">
    <property type="term" value="F:metal ion binding"/>
    <property type="evidence" value="ECO:0007669"/>
    <property type="project" value="UniProtKB-KW"/>
</dbReference>
<reference evidence="4" key="3">
    <citation type="submission" date="2018-08" db="UniProtKB">
        <authorList>
            <consortium name="EnsemblPlants"/>
        </authorList>
    </citation>
    <scope>IDENTIFICATION</scope>
    <source>
        <strain evidence="4">cv. Bd21</strain>
    </source>
</reference>
<dbReference type="Gene3D" id="1.10.340.30">
    <property type="entry name" value="Hypothetical protein, domain 2"/>
    <property type="match status" value="1"/>
</dbReference>
<dbReference type="InterPro" id="IPR005019">
    <property type="entry name" value="Adenine_glyco"/>
</dbReference>
<organism evidence="3">
    <name type="scientific">Brachypodium distachyon</name>
    <name type="common">Purple false brome</name>
    <name type="synonym">Trachynia distachya</name>
    <dbReference type="NCBI Taxonomy" id="15368"/>
    <lineage>
        <taxon>Eukaryota</taxon>
        <taxon>Viridiplantae</taxon>
        <taxon>Streptophyta</taxon>
        <taxon>Embryophyta</taxon>
        <taxon>Tracheophyta</taxon>
        <taxon>Spermatophyta</taxon>
        <taxon>Magnoliopsida</taxon>
        <taxon>Liliopsida</taxon>
        <taxon>Poales</taxon>
        <taxon>Poaceae</taxon>
        <taxon>BOP clade</taxon>
        <taxon>Pooideae</taxon>
        <taxon>Stipodae</taxon>
        <taxon>Brachypodieae</taxon>
        <taxon>Brachypodium</taxon>
    </lineage>
</organism>
<feature type="region of interest" description="Disordered" evidence="2">
    <location>
        <begin position="1"/>
        <end position="165"/>
    </location>
</feature>
<dbReference type="Gramene" id="KQK16835">
    <property type="protein sequence ID" value="KQK16835"/>
    <property type="gene ID" value="BRADI_1g30920v3"/>
</dbReference>
<reference evidence="3" key="2">
    <citation type="submission" date="2017-06" db="EMBL/GenBank/DDBJ databases">
        <title>WGS assembly of Brachypodium distachyon.</title>
        <authorList>
            <consortium name="The International Brachypodium Initiative"/>
            <person name="Lucas S."/>
            <person name="Harmon-Smith M."/>
            <person name="Lail K."/>
            <person name="Tice H."/>
            <person name="Grimwood J."/>
            <person name="Bruce D."/>
            <person name="Barry K."/>
            <person name="Shu S."/>
            <person name="Lindquist E."/>
            <person name="Wang M."/>
            <person name="Pitluck S."/>
            <person name="Vogel J.P."/>
            <person name="Garvin D.F."/>
            <person name="Mockler T.C."/>
            <person name="Schmutz J."/>
            <person name="Rokhsar D."/>
            <person name="Bevan M.W."/>
        </authorList>
    </citation>
    <scope>NUCLEOTIDE SEQUENCE</scope>
    <source>
        <strain evidence="3">Bd21</strain>
    </source>
</reference>
<evidence type="ECO:0000313" key="5">
    <source>
        <dbReference type="Proteomes" id="UP000008810"/>
    </source>
</evidence>
<feature type="binding site" evidence="1">
    <location>
        <position position="366"/>
    </location>
    <ligand>
        <name>Zn(2+)</name>
        <dbReference type="ChEBI" id="CHEBI:29105"/>
    </ligand>
</feature>
<dbReference type="OrthoDB" id="3941538at2759"/>
<keyword evidence="1" id="KW-0479">Metal-binding</keyword>
<feature type="binding site" evidence="1">
    <location>
        <position position="370"/>
    </location>
    <ligand>
        <name>Zn(2+)</name>
        <dbReference type="ChEBI" id="CHEBI:29105"/>
    </ligand>
</feature>
<dbReference type="STRING" id="15368.A0A0Q3JFY8"/>
<dbReference type="GO" id="GO:0008725">
    <property type="term" value="F:DNA-3-methyladenine glycosylase activity"/>
    <property type="evidence" value="ECO:0007669"/>
    <property type="project" value="InterPro"/>
</dbReference>
<dbReference type="PANTHER" id="PTHR31116:SF5">
    <property type="entry name" value="OS06G0649800 PROTEIN"/>
    <property type="match status" value="1"/>
</dbReference>
<keyword evidence="5" id="KW-1185">Reference proteome</keyword>
<reference evidence="3 4" key="1">
    <citation type="journal article" date="2010" name="Nature">
        <title>Genome sequencing and analysis of the model grass Brachypodium distachyon.</title>
        <authorList>
            <consortium name="International Brachypodium Initiative"/>
        </authorList>
    </citation>
    <scope>NUCLEOTIDE SEQUENCE [LARGE SCALE GENOMIC DNA]</scope>
    <source>
        <strain evidence="3">Bd21</strain>
        <strain evidence="4">cv. Bd21</strain>
    </source>
</reference>
<dbReference type="KEGG" id="bdi:100841287"/>
<evidence type="ECO:0000256" key="1">
    <source>
        <dbReference type="PIRSR" id="PIRSR605019-1"/>
    </source>
</evidence>
<name>A0A0Q3JFY8_BRADI</name>
<feature type="binding site" evidence="1">
    <location>
        <position position="193"/>
    </location>
    <ligand>
        <name>Zn(2+)</name>
        <dbReference type="ChEBI" id="CHEBI:29105"/>
    </ligand>
</feature>